<gene>
    <name evidence="8" type="ORF">C5167_043602</name>
</gene>
<feature type="chain" id="PRO_5021192824" description="Leucine-rich repeat-containing N-terminal plant-type domain-containing protein" evidence="7">
    <location>
        <begin position="22"/>
        <end position="136"/>
    </location>
</feature>
<dbReference type="SUPFAM" id="SSF52058">
    <property type="entry name" value="L domain-like"/>
    <property type="match status" value="1"/>
</dbReference>
<dbReference type="PANTHER" id="PTHR48061:SF2">
    <property type="entry name" value="RECEPTOR LIKE PROTEIN 30-LIKE"/>
    <property type="match status" value="1"/>
</dbReference>
<evidence type="ECO:0000256" key="2">
    <source>
        <dbReference type="ARBA" id="ARBA00022692"/>
    </source>
</evidence>
<keyword evidence="9" id="KW-1185">Reference proteome</keyword>
<organism evidence="8 9">
    <name type="scientific">Papaver somniferum</name>
    <name type="common">Opium poppy</name>
    <dbReference type="NCBI Taxonomy" id="3469"/>
    <lineage>
        <taxon>Eukaryota</taxon>
        <taxon>Viridiplantae</taxon>
        <taxon>Streptophyta</taxon>
        <taxon>Embryophyta</taxon>
        <taxon>Tracheophyta</taxon>
        <taxon>Spermatophyta</taxon>
        <taxon>Magnoliopsida</taxon>
        <taxon>Ranunculales</taxon>
        <taxon>Papaveraceae</taxon>
        <taxon>Papaveroideae</taxon>
        <taxon>Papaver</taxon>
    </lineage>
</organism>
<accession>A0A4Y7L8N0</accession>
<dbReference type="EMBL" id="CM010724">
    <property type="protein sequence ID" value="RZC81032.1"/>
    <property type="molecule type" value="Genomic_DNA"/>
</dbReference>
<reference evidence="8 9" key="1">
    <citation type="journal article" date="2018" name="Science">
        <title>The opium poppy genome and morphinan production.</title>
        <authorList>
            <person name="Guo L."/>
            <person name="Winzer T."/>
            <person name="Yang X."/>
            <person name="Li Y."/>
            <person name="Ning Z."/>
            <person name="He Z."/>
            <person name="Teodor R."/>
            <person name="Lu Y."/>
            <person name="Bowser T.A."/>
            <person name="Graham I.A."/>
            <person name="Ye K."/>
        </authorList>
    </citation>
    <scope>NUCLEOTIDE SEQUENCE [LARGE SCALE GENOMIC DNA]</scope>
    <source>
        <strain evidence="9">cv. HN1</strain>
        <tissue evidence="8">Leaves</tissue>
    </source>
</reference>
<evidence type="ECO:0000256" key="1">
    <source>
        <dbReference type="ARBA" id="ARBA00004479"/>
    </source>
</evidence>
<evidence type="ECO:0000313" key="9">
    <source>
        <dbReference type="Proteomes" id="UP000316621"/>
    </source>
</evidence>
<sequence length="136" mass="15544">MKSLQSAWIFLIFLILSFSSSDNSCVRGKCRKDQRALVLQLNQSLISSMIFSKRSSWSLSRGHIVGLDLSSEDISDGLDNSSSLFKLHTLIPSGFDQLFNLNYLNLSHSGFFGKIPKDISRMTRVERTRVRRCKYF</sequence>
<evidence type="ECO:0000256" key="7">
    <source>
        <dbReference type="SAM" id="SignalP"/>
    </source>
</evidence>
<name>A0A4Y7L8N0_PAPSO</name>
<evidence type="ECO:0000256" key="4">
    <source>
        <dbReference type="ARBA" id="ARBA00022989"/>
    </source>
</evidence>
<keyword evidence="2" id="KW-0812">Transmembrane</keyword>
<dbReference type="GO" id="GO:0016020">
    <property type="term" value="C:membrane"/>
    <property type="evidence" value="ECO:0007669"/>
    <property type="project" value="UniProtKB-SubCell"/>
</dbReference>
<keyword evidence="6" id="KW-0325">Glycoprotein</keyword>
<feature type="signal peptide" evidence="7">
    <location>
        <begin position="1"/>
        <end position="21"/>
    </location>
</feature>
<keyword evidence="5" id="KW-0472">Membrane</keyword>
<dbReference type="Gene3D" id="3.80.10.10">
    <property type="entry name" value="Ribonuclease Inhibitor"/>
    <property type="match status" value="1"/>
</dbReference>
<dbReference type="AlphaFoldDB" id="A0A4Y7L8N0"/>
<dbReference type="Gramene" id="RZC81032">
    <property type="protein sequence ID" value="RZC81032"/>
    <property type="gene ID" value="C5167_043602"/>
</dbReference>
<comment type="subcellular location">
    <subcellularLocation>
        <location evidence="1">Membrane</location>
        <topology evidence="1">Single-pass type I membrane protein</topology>
    </subcellularLocation>
</comment>
<keyword evidence="3 7" id="KW-0732">Signal</keyword>
<dbReference type="InterPro" id="IPR046956">
    <property type="entry name" value="RLP23-like"/>
</dbReference>
<evidence type="ECO:0000313" key="8">
    <source>
        <dbReference type="EMBL" id="RZC81032.1"/>
    </source>
</evidence>
<evidence type="ECO:0000256" key="3">
    <source>
        <dbReference type="ARBA" id="ARBA00022729"/>
    </source>
</evidence>
<evidence type="ECO:0000256" key="5">
    <source>
        <dbReference type="ARBA" id="ARBA00023136"/>
    </source>
</evidence>
<proteinExistence type="predicted"/>
<dbReference type="InterPro" id="IPR032675">
    <property type="entry name" value="LRR_dom_sf"/>
</dbReference>
<dbReference type="PANTHER" id="PTHR48061">
    <property type="entry name" value="LEUCINE-RICH REPEAT RECEPTOR PROTEIN KINASE EMS1-LIKE-RELATED"/>
    <property type="match status" value="1"/>
</dbReference>
<evidence type="ECO:0000256" key="6">
    <source>
        <dbReference type="ARBA" id="ARBA00023180"/>
    </source>
</evidence>
<dbReference type="Proteomes" id="UP000316621">
    <property type="component" value="Chromosome 10"/>
</dbReference>
<protein>
    <recommendedName>
        <fullName evidence="10">Leucine-rich repeat-containing N-terminal plant-type domain-containing protein</fullName>
    </recommendedName>
</protein>
<keyword evidence="4" id="KW-1133">Transmembrane helix</keyword>
<evidence type="ECO:0008006" key="10">
    <source>
        <dbReference type="Google" id="ProtNLM"/>
    </source>
</evidence>